<evidence type="ECO:0000313" key="1">
    <source>
        <dbReference type="EMBL" id="MDT0644201.1"/>
    </source>
</evidence>
<protein>
    <submittedName>
        <fullName evidence="1">Uncharacterized protein</fullName>
    </submittedName>
</protein>
<dbReference type="Proteomes" id="UP001262889">
    <property type="component" value="Unassembled WGS sequence"/>
</dbReference>
<sequence>MKRIEPFKTNDDALVSLDNGGRFFNLFTKADDGIITQAELGKVGGIFNDKQNMVLFLEMAISRLSSDEQETLISKLDKELKTTYFKFKPQRLLPSEVAKKGKISSNAILTGVPKLIEGKSAFNGFIMMPIMAGKTMTFMMIPLIEKYNVYELRDETTSETFIIAHSKDSEILPQEKIVIAGVIKELQAQKGENAPAKFLEAIYHTSADGL</sequence>
<keyword evidence="2" id="KW-1185">Reference proteome</keyword>
<dbReference type="EMBL" id="JAVRHQ010000022">
    <property type="protein sequence ID" value="MDT0644201.1"/>
    <property type="molecule type" value="Genomic_DNA"/>
</dbReference>
<accession>A0ABU3CD00</accession>
<evidence type="ECO:0000313" key="2">
    <source>
        <dbReference type="Proteomes" id="UP001262889"/>
    </source>
</evidence>
<gene>
    <name evidence="1" type="ORF">RM553_15295</name>
</gene>
<comment type="caution">
    <text evidence="1">The sequence shown here is derived from an EMBL/GenBank/DDBJ whole genome shotgun (WGS) entry which is preliminary data.</text>
</comment>
<dbReference type="RefSeq" id="WP_311535819.1">
    <property type="nucleotide sequence ID" value="NZ_JAVRHQ010000022.1"/>
</dbReference>
<name>A0ABU3CD00_9FLAO</name>
<reference evidence="1 2" key="1">
    <citation type="submission" date="2023-09" db="EMBL/GenBank/DDBJ databases">
        <authorList>
            <person name="Rey-Velasco X."/>
        </authorList>
    </citation>
    <scope>NUCLEOTIDE SEQUENCE [LARGE SCALE GENOMIC DNA]</scope>
    <source>
        <strain evidence="1 2">F363</strain>
    </source>
</reference>
<proteinExistence type="predicted"/>
<organism evidence="1 2">
    <name type="scientific">Autumnicola tepida</name>
    <dbReference type="NCBI Taxonomy" id="3075595"/>
    <lineage>
        <taxon>Bacteria</taxon>
        <taxon>Pseudomonadati</taxon>
        <taxon>Bacteroidota</taxon>
        <taxon>Flavobacteriia</taxon>
        <taxon>Flavobacteriales</taxon>
        <taxon>Flavobacteriaceae</taxon>
        <taxon>Autumnicola</taxon>
    </lineage>
</organism>